<dbReference type="SUPFAM" id="SSF47757">
    <property type="entry name" value="Chemotaxis receptor methyltransferase CheR, N-terminal domain"/>
    <property type="match status" value="1"/>
</dbReference>
<dbReference type="PROSITE" id="PS50123">
    <property type="entry name" value="CHER"/>
    <property type="match status" value="1"/>
</dbReference>
<dbReference type="Proteomes" id="UP000517753">
    <property type="component" value="Unassembled WGS sequence"/>
</dbReference>
<dbReference type="InterPro" id="IPR022641">
    <property type="entry name" value="CheR_N"/>
</dbReference>
<comment type="caution">
    <text evidence="8">The sequence shown here is derived from an EMBL/GenBank/DDBJ whole genome shotgun (WGS) entry which is preliminary data.</text>
</comment>
<evidence type="ECO:0000256" key="4">
    <source>
        <dbReference type="ARBA" id="ARBA00022691"/>
    </source>
</evidence>
<sequence>MLSTPKPAAAAPPAGVPSISPQDYAKFCEFFYRKTGMMFSDTKAYFVERRLQDRILATGHTTFREYFTLVRFETSGIEMQHLVNAMTVNETYFYREDYQFDALVQHVLPDIARHRAPGKPIRIWSLPCSTGEEPYSIAMQILEHWPQADTYDIQILASDIDSRVIADAKAGIYSDRAVHRLSAQLKGKYFTPHADGFRICAALRQSIDFTVVNVSDAMAMRRYRDIDVVFCRNMLIYFDDASRRQAVETLYDSMRPGGVICLGHSESMSRMSSMFEPRRYGSTILYQRPADHD</sequence>
<comment type="catalytic activity">
    <reaction evidence="1 5">
        <text>L-glutamyl-[protein] + S-adenosyl-L-methionine = [protein]-L-glutamate 5-O-methyl ester + S-adenosyl-L-homocysteine</text>
        <dbReference type="Rhea" id="RHEA:24452"/>
        <dbReference type="Rhea" id="RHEA-COMP:10208"/>
        <dbReference type="Rhea" id="RHEA-COMP:10311"/>
        <dbReference type="ChEBI" id="CHEBI:29973"/>
        <dbReference type="ChEBI" id="CHEBI:57856"/>
        <dbReference type="ChEBI" id="CHEBI:59789"/>
        <dbReference type="ChEBI" id="CHEBI:82795"/>
        <dbReference type="EC" id="2.1.1.80"/>
    </reaction>
</comment>
<feature type="binding site" evidence="6">
    <location>
        <position position="89"/>
    </location>
    <ligand>
        <name>S-adenosyl-L-methionine</name>
        <dbReference type="ChEBI" id="CHEBI:59789"/>
    </ligand>
</feature>
<name>A0A7Y9K4N7_9SPHN</name>
<evidence type="ECO:0000256" key="2">
    <source>
        <dbReference type="ARBA" id="ARBA00022603"/>
    </source>
</evidence>
<evidence type="ECO:0000313" key="8">
    <source>
        <dbReference type="EMBL" id="NYD92119.1"/>
    </source>
</evidence>
<dbReference type="PIRSF" id="PIRSF000410">
    <property type="entry name" value="CheR"/>
    <property type="match status" value="1"/>
</dbReference>
<dbReference type="EC" id="2.1.1.80" evidence="5"/>
<dbReference type="PRINTS" id="PR00996">
    <property type="entry name" value="CHERMTFRASE"/>
</dbReference>
<feature type="binding site" evidence="6">
    <location>
        <position position="95"/>
    </location>
    <ligand>
        <name>S-adenosyl-L-methionine</name>
        <dbReference type="ChEBI" id="CHEBI:59789"/>
    </ligand>
</feature>
<evidence type="ECO:0000259" key="7">
    <source>
        <dbReference type="PROSITE" id="PS50123"/>
    </source>
</evidence>
<feature type="binding site" evidence="6">
    <location>
        <begin position="232"/>
        <end position="233"/>
    </location>
    <ligand>
        <name>S-adenosyl-L-methionine</name>
        <dbReference type="ChEBI" id="CHEBI:59789"/>
    </ligand>
</feature>
<evidence type="ECO:0000256" key="3">
    <source>
        <dbReference type="ARBA" id="ARBA00022679"/>
    </source>
</evidence>
<gene>
    <name evidence="8" type="ORF">HD841_003939</name>
</gene>
<evidence type="ECO:0000256" key="1">
    <source>
        <dbReference type="ARBA" id="ARBA00001541"/>
    </source>
</evidence>
<comment type="function">
    <text evidence="5">Methylation of the membrane-bound methyl-accepting chemotaxis proteins (MCP) to form gamma-glutamyl methyl ester residues in MCP.</text>
</comment>
<protein>
    <recommendedName>
        <fullName evidence="5">Chemotaxis protein methyltransferase</fullName>
        <ecNumber evidence="5">2.1.1.80</ecNumber>
    </recommendedName>
</protein>
<proteinExistence type="predicted"/>
<dbReference type="Pfam" id="PF01739">
    <property type="entry name" value="CheR"/>
    <property type="match status" value="1"/>
</dbReference>
<dbReference type="SMART" id="SM00138">
    <property type="entry name" value="MeTrc"/>
    <property type="match status" value="1"/>
</dbReference>
<feature type="binding site" evidence="6">
    <location>
        <position position="159"/>
    </location>
    <ligand>
        <name>S-adenosyl-L-methionine</name>
        <dbReference type="ChEBI" id="CHEBI:59789"/>
    </ligand>
</feature>
<dbReference type="Gene3D" id="3.40.50.150">
    <property type="entry name" value="Vaccinia Virus protein VP39"/>
    <property type="match status" value="1"/>
</dbReference>
<reference evidence="8 9" key="2">
    <citation type="submission" date="2020-08" db="EMBL/GenBank/DDBJ databases">
        <title>The Agave Microbiome: Exploring the role of microbial communities in plant adaptations to desert environments.</title>
        <authorList>
            <person name="Partida-Martinez L.P."/>
        </authorList>
    </citation>
    <scope>NUCLEOTIDE SEQUENCE [LARGE SCALE GENOMIC DNA]</scope>
    <source>
        <strain evidence="8 9">AS2.3</strain>
    </source>
</reference>
<accession>A0A7Y9K4N7</accession>
<keyword evidence="3 5" id="KW-0808">Transferase</keyword>
<dbReference type="PANTHER" id="PTHR24422:SF10">
    <property type="entry name" value="CHEMOTAXIS PROTEIN METHYLTRANSFERASE 2"/>
    <property type="match status" value="1"/>
</dbReference>
<feature type="binding site" evidence="6">
    <location>
        <position position="91"/>
    </location>
    <ligand>
        <name>S-adenosyl-L-methionine</name>
        <dbReference type="ChEBI" id="CHEBI:59789"/>
    </ligand>
</feature>
<dbReference type="GO" id="GO:0008983">
    <property type="term" value="F:protein-glutamate O-methyltransferase activity"/>
    <property type="evidence" value="ECO:0007669"/>
    <property type="project" value="UniProtKB-EC"/>
</dbReference>
<dbReference type="PANTHER" id="PTHR24422">
    <property type="entry name" value="CHEMOTAXIS PROTEIN METHYLTRANSFERASE"/>
    <property type="match status" value="1"/>
</dbReference>
<dbReference type="InterPro" id="IPR026024">
    <property type="entry name" value="Chemotaxis_MeTrfase_CheR"/>
</dbReference>
<feature type="domain" description="CheR-type methyltransferase" evidence="7">
    <location>
        <begin position="18"/>
        <end position="291"/>
    </location>
</feature>
<reference evidence="8 9" key="1">
    <citation type="submission" date="2020-07" db="EMBL/GenBank/DDBJ databases">
        <authorList>
            <person name="Partida-Martinez L."/>
            <person name="Huntemann M."/>
            <person name="Clum A."/>
            <person name="Wang J."/>
            <person name="Palaniappan K."/>
            <person name="Ritter S."/>
            <person name="Chen I.-M."/>
            <person name="Stamatis D."/>
            <person name="Reddy T."/>
            <person name="O'Malley R."/>
            <person name="Daum C."/>
            <person name="Shapiro N."/>
            <person name="Ivanova N."/>
            <person name="Kyrpides N."/>
            <person name="Woyke T."/>
        </authorList>
    </citation>
    <scope>NUCLEOTIDE SEQUENCE [LARGE SCALE GENOMIC DNA]</scope>
    <source>
        <strain evidence="8 9">AS2.3</strain>
    </source>
</reference>
<dbReference type="InterPro" id="IPR029063">
    <property type="entry name" value="SAM-dependent_MTases_sf"/>
</dbReference>
<keyword evidence="4 5" id="KW-0949">S-adenosyl-L-methionine</keyword>
<keyword evidence="9" id="KW-1185">Reference proteome</keyword>
<organism evidence="8 9">
    <name type="scientific">Sphingomonas melonis</name>
    <dbReference type="NCBI Taxonomy" id="152682"/>
    <lineage>
        <taxon>Bacteria</taxon>
        <taxon>Pseudomonadati</taxon>
        <taxon>Pseudomonadota</taxon>
        <taxon>Alphaproteobacteria</taxon>
        <taxon>Sphingomonadales</taxon>
        <taxon>Sphingomonadaceae</taxon>
        <taxon>Sphingomonas</taxon>
    </lineage>
</organism>
<dbReference type="InterPro" id="IPR050903">
    <property type="entry name" value="Bact_Chemotaxis_MeTrfase"/>
</dbReference>
<dbReference type="GO" id="GO:0032259">
    <property type="term" value="P:methylation"/>
    <property type="evidence" value="ECO:0007669"/>
    <property type="project" value="UniProtKB-KW"/>
</dbReference>
<dbReference type="EMBL" id="JACCBY010000009">
    <property type="protein sequence ID" value="NYD92119.1"/>
    <property type="molecule type" value="Genomic_DNA"/>
</dbReference>
<feature type="binding site" evidence="6">
    <location>
        <position position="133"/>
    </location>
    <ligand>
        <name>S-adenosyl-L-methionine</name>
        <dbReference type="ChEBI" id="CHEBI:59789"/>
    </ligand>
</feature>
<dbReference type="SUPFAM" id="SSF53335">
    <property type="entry name" value="S-adenosyl-L-methionine-dependent methyltransferases"/>
    <property type="match status" value="1"/>
</dbReference>
<dbReference type="AlphaFoldDB" id="A0A7Y9K4N7"/>
<dbReference type="InterPro" id="IPR000780">
    <property type="entry name" value="CheR_MeTrfase"/>
</dbReference>
<evidence type="ECO:0000256" key="6">
    <source>
        <dbReference type="PIRSR" id="PIRSR000410-1"/>
    </source>
</evidence>
<dbReference type="InterPro" id="IPR036804">
    <property type="entry name" value="CheR_N_sf"/>
</dbReference>
<dbReference type="RefSeq" id="WP_179510512.1">
    <property type="nucleotide sequence ID" value="NZ_JACCBY010000009.1"/>
</dbReference>
<evidence type="ECO:0000256" key="5">
    <source>
        <dbReference type="PIRNR" id="PIRNR000410"/>
    </source>
</evidence>
<evidence type="ECO:0000313" key="9">
    <source>
        <dbReference type="Proteomes" id="UP000517753"/>
    </source>
</evidence>
<dbReference type="InterPro" id="IPR022642">
    <property type="entry name" value="CheR_C"/>
</dbReference>
<keyword evidence="2 5" id="KW-0489">Methyltransferase</keyword>
<dbReference type="Gene3D" id="1.10.155.10">
    <property type="entry name" value="Chemotaxis receptor methyltransferase CheR, N-terminal domain"/>
    <property type="match status" value="1"/>
</dbReference>
<dbReference type="Pfam" id="PF03705">
    <property type="entry name" value="CheR_N"/>
    <property type="match status" value="1"/>
</dbReference>